<dbReference type="Gene3D" id="6.10.140.1460">
    <property type="match status" value="1"/>
</dbReference>
<keyword evidence="2" id="KW-0479">Metal-binding</keyword>
<dbReference type="InterPro" id="IPR011990">
    <property type="entry name" value="TPR-like_helical_dom_sf"/>
</dbReference>
<dbReference type="AlphaFoldDB" id="A0AAU9FPI9"/>
<accession>A0AAU9FPI9</accession>
<gene>
    <name evidence="9" type="ORF">DMAD_05930</name>
</gene>
<dbReference type="Proteomes" id="UP001500889">
    <property type="component" value="Chromosome J"/>
</dbReference>
<feature type="domain" description="Prolyl 4-hydroxylase alpha subunit" evidence="8">
    <location>
        <begin position="333"/>
        <end position="517"/>
    </location>
</feature>
<dbReference type="GO" id="GO:0004656">
    <property type="term" value="F:procollagen-proline 4-dioxygenase activity"/>
    <property type="evidence" value="ECO:0007669"/>
    <property type="project" value="InterPro"/>
</dbReference>
<evidence type="ECO:0000256" key="6">
    <source>
        <dbReference type="ARBA" id="ARBA00023004"/>
    </source>
</evidence>
<evidence type="ECO:0000256" key="4">
    <source>
        <dbReference type="ARBA" id="ARBA00022964"/>
    </source>
</evidence>
<evidence type="ECO:0000256" key="1">
    <source>
        <dbReference type="ARBA" id="ARBA00001961"/>
    </source>
</evidence>
<evidence type="ECO:0000313" key="10">
    <source>
        <dbReference type="Proteomes" id="UP001500889"/>
    </source>
</evidence>
<dbReference type="Gene3D" id="1.25.40.10">
    <property type="entry name" value="Tetratricopeptide repeat domain"/>
    <property type="match status" value="1"/>
</dbReference>
<dbReference type="GO" id="GO:0031418">
    <property type="term" value="F:L-ascorbic acid binding"/>
    <property type="evidence" value="ECO:0007669"/>
    <property type="project" value="UniProtKB-KW"/>
</dbReference>
<dbReference type="Pfam" id="PF13640">
    <property type="entry name" value="2OG-FeII_Oxy_3"/>
    <property type="match status" value="1"/>
</dbReference>
<dbReference type="EMBL" id="AP029265">
    <property type="protein sequence ID" value="BFF97542.1"/>
    <property type="molecule type" value="Genomic_DNA"/>
</dbReference>
<evidence type="ECO:0000256" key="3">
    <source>
        <dbReference type="ARBA" id="ARBA00022896"/>
    </source>
</evidence>
<dbReference type="GO" id="GO:0005506">
    <property type="term" value="F:iron ion binding"/>
    <property type="evidence" value="ECO:0007669"/>
    <property type="project" value="InterPro"/>
</dbReference>
<keyword evidence="3" id="KW-0847">Vitamin C</keyword>
<comment type="cofactor">
    <cofactor evidence="1">
        <name>L-ascorbate</name>
        <dbReference type="ChEBI" id="CHEBI:38290"/>
    </cofactor>
</comment>
<evidence type="ECO:0000256" key="7">
    <source>
        <dbReference type="SAM" id="SignalP"/>
    </source>
</evidence>
<proteinExistence type="predicted"/>
<reference evidence="9 10" key="1">
    <citation type="submission" date="2024-02" db="EMBL/GenBank/DDBJ databases">
        <title>A chromosome-level genome assembly of Drosophila madeirensis, a fruit fly species endemic to Madeira island.</title>
        <authorList>
            <person name="Tomihara K."/>
            <person name="Llopart A."/>
            <person name="Yamamoto D."/>
        </authorList>
    </citation>
    <scope>NUCLEOTIDE SEQUENCE [LARGE SCALE GENOMIC DNA]</scope>
    <source>
        <strain evidence="9 10">RF1</strain>
    </source>
</reference>
<evidence type="ECO:0000256" key="2">
    <source>
        <dbReference type="ARBA" id="ARBA00022723"/>
    </source>
</evidence>
<dbReference type="GO" id="GO:0005783">
    <property type="term" value="C:endoplasmic reticulum"/>
    <property type="evidence" value="ECO:0007669"/>
    <property type="project" value="InterPro"/>
</dbReference>
<dbReference type="Gene3D" id="2.60.120.620">
    <property type="entry name" value="q2cbj1_9rhob like domain"/>
    <property type="match status" value="1"/>
</dbReference>
<evidence type="ECO:0000256" key="5">
    <source>
        <dbReference type="ARBA" id="ARBA00023002"/>
    </source>
</evidence>
<dbReference type="PANTHER" id="PTHR10869:SF244">
    <property type="entry name" value="PROLYL 4-HYDROXYLASE SUBUNIT ALPHA-2"/>
    <property type="match status" value="1"/>
</dbReference>
<dbReference type="InterPro" id="IPR045054">
    <property type="entry name" value="P4HA-like"/>
</dbReference>
<protein>
    <submittedName>
        <fullName evidence="9">Prolyl 4-hydroxylase subunit alpha-1</fullName>
    </submittedName>
</protein>
<keyword evidence="10" id="KW-1185">Reference proteome</keyword>
<dbReference type="InterPro" id="IPR044862">
    <property type="entry name" value="Pro_4_hyd_alph_FE2OG_OXY"/>
</dbReference>
<dbReference type="InterPro" id="IPR013547">
    <property type="entry name" value="P4H_N"/>
</dbReference>
<sequence length="529" mass="60466">MKFFCQLSLLILFLHLCVAMAETEKTLMYSNSVLGMVKLLAMEDALRHNLATYIQAMQTKLDALKLFQQMLHREPMKTLEEREEFMGNPLNALPLLRRLNQDWPKWLSYLRSDIATKTTNAMETKLKLAPSNEDLQVALKGFARIESFYDQEAADMAKGYLLGQHFDSQLTAPDCFVLAEFHYNQTKFSRGTPWYRMALRLHQRSEGKLYQKVLGLKRKRIYQKFAKSLVMEAFSLSIPTEINPEWETLANEMVTEDKFPSIKSALDEYLEGDEEILRQDAAEHKPKPTRLERGCRDWWPRQSSAQLTCSYNRENSAFLRLAPLKMEVLNEQPQIVLYHEVLYEKELKSVRKMANKSDSMHKQSIKPQREDRVAKLHIAEPFALSINRRIADMTGLELQGNTALHLSNYGLGGDFNAHEDSVDLAKRPVSGRLRLGSAISSTEREGNVLATVLLFASDVQLGGANVFPKLKISVAPKKGNALIWHNLNNAGKPEKLTSHAVCPVVLGSHWTIYKWIKAEQQMLKRPCLA</sequence>
<keyword evidence="6" id="KW-0408">Iron</keyword>
<dbReference type="SMART" id="SM00702">
    <property type="entry name" value="P4Hc"/>
    <property type="match status" value="1"/>
</dbReference>
<organism evidence="9 10">
    <name type="scientific">Drosophila madeirensis</name>
    <name type="common">Fruit fly</name>
    <dbReference type="NCBI Taxonomy" id="30013"/>
    <lineage>
        <taxon>Eukaryota</taxon>
        <taxon>Metazoa</taxon>
        <taxon>Ecdysozoa</taxon>
        <taxon>Arthropoda</taxon>
        <taxon>Hexapoda</taxon>
        <taxon>Insecta</taxon>
        <taxon>Pterygota</taxon>
        <taxon>Neoptera</taxon>
        <taxon>Endopterygota</taxon>
        <taxon>Diptera</taxon>
        <taxon>Brachycera</taxon>
        <taxon>Muscomorpha</taxon>
        <taxon>Ephydroidea</taxon>
        <taxon>Drosophilidae</taxon>
        <taxon>Drosophila</taxon>
        <taxon>Sophophora</taxon>
    </lineage>
</organism>
<keyword evidence="7" id="KW-0732">Signal</keyword>
<evidence type="ECO:0000313" key="9">
    <source>
        <dbReference type="EMBL" id="BFF97542.1"/>
    </source>
</evidence>
<evidence type="ECO:0000259" key="8">
    <source>
        <dbReference type="SMART" id="SM00702"/>
    </source>
</evidence>
<keyword evidence="4" id="KW-0223">Dioxygenase</keyword>
<dbReference type="Pfam" id="PF08336">
    <property type="entry name" value="P4Ha_N"/>
    <property type="match status" value="1"/>
</dbReference>
<dbReference type="PANTHER" id="PTHR10869">
    <property type="entry name" value="PROLYL 4-HYDROXYLASE ALPHA SUBUNIT"/>
    <property type="match status" value="1"/>
</dbReference>
<dbReference type="InterPro" id="IPR006620">
    <property type="entry name" value="Pro_4_hyd_alph"/>
</dbReference>
<keyword evidence="5" id="KW-0560">Oxidoreductase</keyword>
<feature type="signal peptide" evidence="7">
    <location>
        <begin position="1"/>
        <end position="19"/>
    </location>
</feature>
<feature type="chain" id="PRO_5043426182" evidence="7">
    <location>
        <begin position="20"/>
        <end position="529"/>
    </location>
</feature>
<name>A0AAU9FPI9_DROMD</name>